<proteinExistence type="predicted"/>
<dbReference type="Proteomes" id="UP000063971">
    <property type="component" value="Chromosome"/>
</dbReference>
<dbReference type="InterPro" id="IPR021283">
    <property type="entry name" value="Phage_Wedge1"/>
</dbReference>
<sequence length="215" mass="24909">MVDLIWQYRKKPKAKATAKLLSGSAYDIFDECLEVANILNIEEASGYALDLIGLHVGAKREQKDLILKEFFGFNEATKKQGFGNGEFYRLHSPLYGNFLLSDYEYRFMIKAKIIKNYQTGTLENFYQSLKFLFGEDNFAYDNYDMTMNIVIKERVTPFLLELVLKNKAFIRPIGVNLKLIIIADKNTFGFVQNKKNKGFGVGKFARIYKEKKWQA</sequence>
<evidence type="ECO:0000313" key="2">
    <source>
        <dbReference type="Proteomes" id="UP000063971"/>
    </source>
</evidence>
<protein>
    <submittedName>
        <fullName evidence="1">Phage-related protein (DUF2612 domain)</fullName>
    </submittedName>
</protein>
<dbReference type="AlphaFoldDB" id="A0AAU8U0T2"/>
<dbReference type="Pfam" id="PF11041">
    <property type="entry name" value="Phage_Wedge1"/>
    <property type="match status" value="1"/>
</dbReference>
<accession>A0AAU8U0T2</accession>
<dbReference type="EMBL" id="CP012195">
    <property type="protein sequence ID" value="AKT91062.1"/>
    <property type="molecule type" value="Genomic_DNA"/>
</dbReference>
<evidence type="ECO:0000313" key="1">
    <source>
        <dbReference type="EMBL" id="AKT91062.1"/>
    </source>
</evidence>
<dbReference type="KEGG" id="cure:CUREO_1218"/>
<name>A0AAU8U0T2_9BACT</name>
<organism evidence="1 2">
    <name type="scientific">Campylobacter ureolyticus RIGS 9880</name>
    <dbReference type="NCBI Taxonomy" id="1032069"/>
    <lineage>
        <taxon>Bacteria</taxon>
        <taxon>Pseudomonadati</taxon>
        <taxon>Campylobacterota</taxon>
        <taxon>Epsilonproteobacteria</taxon>
        <taxon>Campylobacterales</taxon>
        <taxon>Campylobacteraceae</taxon>
        <taxon>Campylobacter</taxon>
    </lineage>
</organism>
<dbReference type="RefSeq" id="WP_050335396.1">
    <property type="nucleotide sequence ID" value="NZ_CP012195.1"/>
</dbReference>
<reference evidence="1 2" key="1">
    <citation type="journal article" date="2015" name="Genome Announc.">
        <title>Complete Genome Sequence of the Campylobacter ureolyticus Clinical Isolate RIGS 9880.</title>
        <authorList>
            <person name="Miller W.G."/>
            <person name="Yee E."/>
            <person name="On S.L."/>
            <person name="Andersen L.P."/>
            <person name="Bono J.L."/>
        </authorList>
    </citation>
    <scope>NUCLEOTIDE SEQUENCE [LARGE SCALE GENOMIC DNA]</scope>
    <source>
        <strain evidence="1 2">RIGS 9880</strain>
    </source>
</reference>
<gene>
    <name evidence="1" type="ORF">CUREO_1218</name>
</gene>